<comment type="catalytic activity">
    <reaction evidence="8">
        <text>L-seryl-[protein] + ATP = 3-O-(5'-adenylyl)-L-seryl-[protein] + diphosphate</text>
        <dbReference type="Rhea" id="RHEA:58120"/>
        <dbReference type="Rhea" id="RHEA-COMP:9863"/>
        <dbReference type="Rhea" id="RHEA-COMP:15073"/>
        <dbReference type="ChEBI" id="CHEBI:29999"/>
        <dbReference type="ChEBI" id="CHEBI:30616"/>
        <dbReference type="ChEBI" id="CHEBI:33019"/>
        <dbReference type="ChEBI" id="CHEBI:142516"/>
        <dbReference type="EC" id="2.7.7.108"/>
    </reaction>
</comment>
<evidence type="ECO:0000256" key="4">
    <source>
        <dbReference type="ARBA" id="ARBA00022723"/>
    </source>
</evidence>
<evidence type="ECO:0000256" key="7">
    <source>
        <dbReference type="ARBA" id="ARBA00022842"/>
    </source>
</evidence>
<evidence type="ECO:0000256" key="5">
    <source>
        <dbReference type="ARBA" id="ARBA00022741"/>
    </source>
</evidence>
<evidence type="ECO:0000313" key="11">
    <source>
        <dbReference type="Proteomes" id="UP000606653"/>
    </source>
</evidence>
<gene>
    <name evidence="8" type="primary">ydiU</name>
    <name evidence="8" type="synonym">selO</name>
    <name evidence="10" type="ORF">GCM10010969_09520</name>
</gene>
<comment type="function">
    <text evidence="8">Nucleotidyltransferase involved in the post-translational modification of proteins. It can catalyze the addition of adenosine monophosphate (AMP) or uridine monophosphate (UMP) to a protein, resulting in modifications known as AMPylation and UMPylation.</text>
</comment>
<organism evidence="10 11">
    <name type="scientific">Saccharibacillus kuerlensis</name>
    <dbReference type="NCBI Taxonomy" id="459527"/>
    <lineage>
        <taxon>Bacteria</taxon>
        <taxon>Bacillati</taxon>
        <taxon>Bacillota</taxon>
        <taxon>Bacilli</taxon>
        <taxon>Bacillales</taxon>
        <taxon>Paenibacillaceae</taxon>
        <taxon>Saccharibacillus</taxon>
    </lineage>
</organism>
<comment type="caution">
    <text evidence="10">The sequence shown here is derived from an EMBL/GenBank/DDBJ whole genome shotgun (WGS) entry which is preliminary data.</text>
</comment>
<comment type="cofactor">
    <cofactor evidence="8">
        <name>Mg(2+)</name>
        <dbReference type="ChEBI" id="CHEBI:18420"/>
    </cofactor>
    <cofactor evidence="8">
        <name>Mn(2+)</name>
        <dbReference type="ChEBI" id="CHEBI:29035"/>
    </cofactor>
</comment>
<feature type="compositionally biased region" description="Low complexity" evidence="9">
    <location>
        <begin position="408"/>
        <end position="420"/>
    </location>
</feature>
<comment type="catalytic activity">
    <reaction evidence="8">
        <text>L-tyrosyl-[protein] + ATP = O-(5'-adenylyl)-L-tyrosyl-[protein] + diphosphate</text>
        <dbReference type="Rhea" id="RHEA:54288"/>
        <dbReference type="Rhea" id="RHEA-COMP:10136"/>
        <dbReference type="Rhea" id="RHEA-COMP:13846"/>
        <dbReference type="ChEBI" id="CHEBI:30616"/>
        <dbReference type="ChEBI" id="CHEBI:33019"/>
        <dbReference type="ChEBI" id="CHEBI:46858"/>
        <dbReference type="ChEBI" id="CHEBI:83624"/>
        <dbReference type="EC" id="2.7.7.108"/>
    </reaction>
</comment>
<accession>A0ABQ2KVM8</accession>
<feature type="binding site" evidence="8">
    <location>
        <position position="282"/>
    </location>
    <ligand>
        <name>Mg(2+)</name>
        <dbReference type="ChEBI" id="CHEBI:18420"/>
    </ligand>
</feature>
<feature type="binding site" evidence="8">
    <location>
        <position position="180"/>
    </location>
    <ligand>
        <name>ATP</name>
        <dbReference type="ChEBI" id="CHEBI:30616"/>
    </ligand>
</feature>
<comment type="catalytic activity">
    <reaction evidence="8">
        <text>L-tyrosyl-[protein] + UTP = O-(5'-uridylyl)-L-tyrosyl-[protein] + diphosphate</text>
        <dbReference type="Rhea" id="RHEA:83887"/>
        <dbReference type="Rhea" id="RHEA-COMP:10136"/>
        <dbReference type="Rhea" id="RHEA-COMP:20238"/>
        <dbReference type="ChEBI" id="CHEBI:33019"/>
        <dbReference type="ChEBI" id="CHEBI:46398"/>
        <dbReference type="ChEBI" id="CHEBI:46858"/>
        <dbReference type="ChEBI" id="CHEBI:90602"/>
    </reaction>
</comment>
<dbReference type="InterPro" id="IPR003846">
    <property type="entry name" value="SelO"/>
</dbReference>
<feature type="binding site" evidence="8">
    <location>
        <position position="282"/>
    </location>
    <ligand>
        <name>ATP</name>
        <dbReference type="ChEBI" id="CHEBI:30616"/>
    </ligand>
</feature>
<comment type="catalytic activity">
    <reaction evidence="8">
        <text>L-seryl-[protein] + UTP = O-(5'-uridylyl)-L-seryl-[protein] + diphosphate</text>
        <dbReference type="Rhea" id="RHEA:64604"/>
        <dbReference type="Rhea" id="RHEA-COMP:9863"/>
        <dbReference type="Rhea" id="RHEA-COMP:16635"/>
        <dbReference type="ChEBI" id="CHEBI:29999"/>
        <dbReference type="ChEBI" id="CHEBI:33019"/>
        <dbReference type="ChEBI" id="CHEBI:46398"/>
        <dbReference type="ChEBI" id="CHEBI:156051"/>
    </reaction>
</comment>
<comment type="similarity">
    <text evidence="1 8">Belongs to the SELO family.</text>
</comment>
<keyword evidence="4 8" id="KW-0479">Metal-binding</keyword>
<evidence type="ECO:0000313" key="10">
    <source>
        <dbReference type="EMBL" id="GGN94658.1"/>
    </source>
</evidence>
<feature type="active site" description="Proton acceptor" evidence="8">
    <location>
        <position position="272"/>
    </location>
</feature>
<feature type="binding site" evidence="8">
    <location>
        <position position="129"/>
    </location>
    <ligand>
        <name>ATP</name>
        <dbReference type="ChEBI" id="CHEBI:30616"/>
    </ligand>
</feature>
<sequence length="568" mass="61609">MTNLSNTRSAGWNFDNSYARLPQQFYSSLPPVPVREPKAVVLNDQLAAELGLDPKWLHSEEAARVFAGNEVPEGSEPLAQAYAGHQFGGFTRLGDGRAILLGEQLTPDGRRVDIQLKGSGRTPFSRGGDGRAALGPMLREYIISEAMHGLGIPTTRSLAVASTGTTVRREESLPGAVLTRVASSHLRVGTFQYAQQWSDPEAVRTLADYAIERHYPELLQIEKEGSNGAEGNAGAGEEGRYAMFLRSVMERQASLVAKWMLVGFIHGVMNTDNMTISGESIDYGPCAFMDVYDPATVFSSIDRGGRYAYGNQPPIALWNLTRLAETLVPLLHEEQERAIEIAQGILGGFERLYLGIWFDGMREKLGLSGREEDDEKLIADLLDLMKAFRADYTNTFVGLTFDAPTAAGSGSAAEAGQAAQKPSGGDAGNAELDYAEIDSTERSGANNDAAADAASGGAFRPTSFPGADALLSSGEYRVWRSRWQERLSRQSGSAAEVRERMLSHNPAVIPRNHRVEEALAAASENDDYEPLHRLLAVLAKPYAHTADQAEYAQLPPEAGGRYQTFCGT</sequence>
<feature type="binding site" evidence="8">
    <location>
        <position position="94"/>
    </location>
    <ligand>
        <name>ATP</name>
        <dbReference type="ChEBI" id="CHEBI:30616"/>
    </ligand>
</feature>
<dbReference type="HAMAP" id="MF_00692">
    <property type="entry name" value="SelO"/>
    <property type="match status" value="1"/>
</dbReference>
<dbReference type="EMBL" id="BMLN01000002">
    <property type="protein sequence ID" value="GGN94658.1"/>
    <property type="molecule type" value="Genomic_DNA"/>
</dbReference>
<keyword evidence="11" id="KW-1185">Reference proteome</keyword>
<evidence type="ECO:0000256" key="1">
    <source>
        <dbReference type="ARBA" id="ARBA00009747"/>
    </source>
</evidence>
<keyword evidence="5 8" id="KW-0547">Nucleotide-binding</keyword>
<evidence type="ECO:0000256" key="8">
    <source>
        <dbReference type="HAMAP-Rule" id="MF_00692"/>
    </source>
</evidence>
<dbReference type="RefSeq" id="WP_018977064.1">
    <property type="nucleotide sequence ID" value="NZ_BMLN01000002.1"/>
</dbReference>
<feature type="region of interest" description="Disordered" evidence="9">
    <location>
        <begin position="408"/>
        <end position="430"/>
    </location>
</feature>
<feature type="binding site" evidence="8">
    <location>
        <position position="117"/>
    </location>
    <ligand>
        <name>ATP</name>
        <dbReference type="ChEBI" id="CHEBI:30616"/>
    </ligand>
</feature>
<feature type="binding site" evidence="8">
    <location>
        <position position="273"/>
    </location>
    <ligand>
        <name>Mg(2+)</name>
        <dbReference type="ChEBI" id="CHEBI:18420"/>
    </ligand>
</feature>
<dbReference type="EC" id="2.7.7.108" evidence="8"/>
<proteinExistence type="inferred from homology"/>
<dbReference type="PANTHER" id="PTHR32057:SF14">
    <property type="entry name" value="PROTEIN ADENYLYLTRANSFERASE SELO, MITOCHONDRIAL"/>
    <property type="match status" value="1"/>
</dbReference>
<keyword evidence="3 8" id="KW-0548">Nucleotidyltransferase</keyword>
<feature type="binding site" evidence="8">
    <location>
        <position position="187"/>
    </location>
    <ligand>
        <name>ATP</name>
        <dbReference type="ChEBI" id="CHEBI:30616"/>
    </ligand>
</feature>
<evidence type="ECO:0000256" key="2">
    <source>
        <dbReference type="ARBA" id="ARBA00022679"/>
    </source>
</evidence>
<reference evidence="11" key="1">
    <citation type="journal article" date="2019" name="Int. J. Syst. Evol. Microbiol.">
        <title>The Global Catalogue of Microorganisms (GCM) 10K type strain sequencing project: providing services to taxonomists for standard genome sequencing and annotation.</title>
        <authorList>
            <consortium name="The Broad Institute Genomics Platform"/>
            <consortium name="The Broad Institute Genome Sequencing Center for Infectious Disease"/>
            <person name="Wu L."/>
            <person name="Ma J."/>
        </authorList>
    </citation>
    <scope>NUCLEOTIDE SEQUENCE [LARGE SCALE GENOMIC DNA]</scope>
    <source>
        <strain evidence="11">CGMCC 1.6964</strain>
    </source>
</reference>
<feature type="binding site" evidence="8">
    <location>
        <position position="97"/>
    </location>
    <ligand>
        <name>ATP</name>
        <dbReference type="ChEBI" id="CHEBI:30616"/>
    </ligand>
</feature>
<keyword evidence="6 8" id="KW-0067">ATP-binding</keyword>
<feature type="binding site" evidence="8">
    <location>
        <position position="130"/>
    </location>
    <ligand>
        <name>ATP</name>
        <dbReference type="ChEBI" id="CHEBI:30616"/>
    </ligand>
</feature>
<comment type="catalytic activity">
    <reaction evidence="8">
        <text>L-threonyl-[protein] + ATP = 3-O-(5'-adenylyl)-L-threonyl-[protein] + diphosphate</text>
        <dbReference type="Rhea" id="RHEA:54292"/>
        <dbReference type="Rhea" id="RHEA-COMP:11060"/>
        <dbReference type="Rhea" id="RHEA-COMP:13847"/>
        <dbReference type="ChEBI" id="CHEBI:30013"/>
        <dbReference type="ChEBI" id="CHEBI:30616"/>
        <dbReference type="ChEBI" id="CHEBI:33019"/>
        <dbReference type="ChEBI" id="CHEBI:138113"/>
        <dbReference type="EC" id="2.7.7.108"/>
    </reaction>
</comment>
<evidence type="ECO:0000256" key="3">
    <source>
        <dbReference type="ARBA" id="ARBA00022695"/>
    </source>
</evidence>
<keyword evidence="8" id="KW-0464">Manganese</keyword>
<keyword evidence="2 8" id="KW-0808">Transferase</keyword>
<keyword evidence="7 8" id="KW-0460">Magnesium</keyword>
<dbReference type="PANTHER" id="PTHR32057">
    <property type="entry name" value="PROTEIN ADENYLYLTRANSFERASE SELO, MITOCHONDRIAL"/>
    <property type="match status" value="1"/>
</dbReference>
<dbReference type="EC" id="2.7.7.-" evidence="8"/>
<dbReference type="Pfam" id="PF02696">
    <property type="entry name" value="SelO"/>
    <property type="match status" value="1"/>
</dbReference>
<comment type="catalytic activity">
    <reaction evidence="8">
        <text>L-histidyl-[protein] + UTP = N(tele)-(5'-uridylyl)-L-histidyl-[protein] + diphosphate</text>
        <dbReference type="Rhea" id="RHEA:83891"/>
        <dbReference type="Rhea" id="RHEA-COMP:9745"/>
        <dbReference type="Rhea" id="RHEA-COMP:20239"/>
        <dbReference type="ChEBI" id="CHEBI:29979"/>
        <dbReference type="ChEBI" id="CHEBI:33019"/>
        <dbReference type="ChEBI" id="CHEBI:46398"/>
        <dbReference type="ChEBI" id="CHEBI:233474"/>
    </reaction>
</comment>
<feature type="binding site" evidence="8">
    <location>
        <position position="96"/>
    </location>
    <ligand>
        <name>ATP</name>
        <dbReference type="ChEBI" id="CHEBI:30616"/>
    </ligand>
</feature>
<evidence type="ECO:0000256" key="6">
    <source>
        <dbReference type="ARBA" id="ARBA00022840"/>
    </source>
</evidence>
<protein>
    <recommendedName>
        <fullName evidence="8">Protein nucleotidyltransferase YdiU</fullName>
        <ecNumber evidence="8">2.7.7.-</ecNumber>
    </recommendedName>
    <alternativeName>
        <fullName evidence="8">Protein adenylyltransferase YdiU</fullName>
        <ecNumber evidence="8">2.7.7.108</ecNumber>
    </alternativeName>
    <alternativeName>
        <fullName evidence="8">Protein uridylyltransferase YdiU</fullName>
        <ecNumber evidence="8">2.7.7.-</ecNumber>
    </alternativeName>
</protein>
<name>A0ABQ2KVM8_9BACL</name>
<dbReference type="Proteomes" id="UP000606653">
    <property type="component" value="Unassembled WGS sequence"/>
</dbReference>
<evidence type="ECO:0000256" key="9">
    <source>
        <dbReference type="SAM" id="MobiDB-lite"/>
    </source>
</evidence>
<dbReference type="NCBIfam" id="NF000658">
    <property type="entry name" value="PRK00029.1"/>
    <property type="match status" value="1"/>
</dbReference>